<sequence>MAKTKISTHNENDKNEKPCILTFPTQFNVYSHRARLRTASGSRYKKEYVLGIDENGCKCLKETGLTDMYAKIQSHRASCDLQMILSTLDPAQVNGAMSTYSFGDLLNSEIVDITKMPRNAGEYLNLMKQGQEMFAGLPLEVREEFNFSAEKFVSSFGTKDFKERIDKLNKRFNRSGATDLAPAVTEPKKANYIKIK</sequence>
<name>A0ABT1SNB9_9FIRM</name>
<organism evidence="1 2">
    <name type="scientific">Massilicoli timonensis</name>
    <dbReference type="NCBI Taxonomy" id="2015901"/>
    <lineage>
        <taxon>Bacteria</taxon>
        <taxon>Bacillati</taxon>
        <taxon>Bacillota</taxon>
        <taxon>Erysipelotrichia</taxon>
        <taxon>Erysipelotrichales</taxon>
        <taxon>Erysipelotrichaceae</taxon>
        <taxon>Massilicoli</taxon>
    </lineage>
</organism>
<gene>
    <name evidence="1" type="ORF">NE663_09390</name>
</gene>
<proteinExistence type="predicted"/>
<protein>
    <recommendedName>
        <fullName evidence="3">Minor capsid protein</fullName>
    </recommendedName>
</protein>
<reference evidence="1 2" key="1">
    <citation type="submission" date="2022-06" db="EMBL/GenBank/DDBJ databases">
        <title>Isolation of gut microbiota from human fecal samples.</title>
        <authorList>
            <person name="Pamer E.G."/>
            <person name="Barat B."/>
            <person name="Waligurski E."/>
            <person name="Medina S."/>
            <person name="Paddock L."/>
            <person name="Mostad J."/>
        </authorList>
    </citation>
    <scope>NUCLEOTIDE SEQUENCE [LARGE SCALE GENOMIC DNA]</scope>
    <source>
        <strain evidence="1 2">DFI.6.1</strain>
    </source>
</reference>
<comment type="caution">
    <text evidence="1">The sequence shown here is derived from an EMBL/GenBank/DDBJ whole genome shotgun (WGS) entry which is preliminary data.</text>
</comment>
<dbReference type="Proteomes" id="UP001524435">
    <property type="component" value="Unassembled WGS sequence"/>
</dbReference>
<dbReference type="EMBL" id="JANGCH010000016">
    <property type="protein sequence ID" value="MCQ5122468.1"/>
    <property type="molecule type" value="Genomic_DNA"/>
</dbReference>
<evidence type="ECO:0008006" key="3">
    <source>
        <dbReference type="Google" id="ProtNLM"/>
    </source>
</evidence>
<evidence type="ECO:0000313" key="1">
    <source>
        <dbReference type="EMBL" id="MCQ5122468.1"/>
    </source>
</evidence>
<keyword evidence="2" id="KW-1185">Reference proteome</keyword>
<evidence type="ECO:0000313" key="2">
    <source>
        <dbReference type="Proteomes" id="UP001524435"/>
    </source>
</evidence>
<accession>A0ABT1SNB9</accession>
<dbReference type="Pfam" id="PF09675">
    <property type="entry name" value="Chlamy_scaf"/>
    <property type="match status" value="1"/>
</dbReference>
<dbReference type="RefSeq" id="WP_256198251.1">
    <property type="nucleotide sequence ID" value="NZ_JANGCH010000016.1"/>
</dbReference>
<dbReference type="InterPro" id="IPR014131">
    <property type="entry name" value="Chlamydia_phage_Vp3"/>
</dbReference>